<accession>A0A2S6IM75</accession>
<comment type="caution">
    <text evidence="3">The sequence shown here is derived from an EMBL/GenBank/DDBJ whole genome shotgun (WGS) entry which is preliminary data.</text>
</comment>
<dbReference type="AlphaFoldDB" id="A0A2S6IM75"/>
<evidence type="ECO:0000256" key="2">
    <source>
        <dbReference type="SAM" id="Phobius"/>
    </source>
</evidence>
<feature type="region of interest" description="Disordered" evidence="1">
    <location>
        <begin position="229"/>
        <end position="252"/>
    </location>
</feature>
<evidence type="ECO:0000256" key="1">
    <source>
        <dbReference type="SAM" id="MobiDB-lite"/>
    </source>
</evidence>
<dbReference type="OrthoDB" id="8479889at2"/>
<evidence type="ECO:0000313" key="3">
    <source>
        <dbReference type="EMBL" id="PPK95337.1"/>
    </source>
</evidence>
<dbReference type="InterPro" id="IPR025445">
    <property type="entry name" value="DUF4191"/>
</dbReference>
<keyword evidence="2" id="KW-0472">Membrane</keyword>
<feature type="transmembrane region" description="Helical" evidence="2">
    <location>
        <begin position="54"/>
        <end position="72"/>
    </location>
</feature>
<feature type="transmembrane region" description="Helical" evidence="2">
    <location>
        <begin position="78"/>
        <end position="96"/>
    </location>
</feature>
<name>A0A2S6IM75_9ACTN</name>
<organism evidence="3 4">
    <name type="scientific">Kineococcus xinjiangensis</name>
    <dbReference type="NCBI Taxonomy" id="512762"/>
    <lineage>
        <taxon>Bacteria</taxon>
        <taxon>Bacillati</taxon>
        <taxon>Actinomycetota</taxon>
        <taxon>Actinomycetes</taxon>
        <taxon>Kineosporiales</taxon>
        <taxon>Kineosporiaceae</taxon>
        <taxon>Kineococcus</taxon>
    </lineage>
</organism>
<dbReference type="EMBL" id="PTJD01000006">
    <property type="protein sequence ID" value="PPK95337.1"/>
    <property type="molecule type" value="Genomic_DNA"/>
</dbReference>
<reference evidence="3 4" key="1">
    <citation type="submission" date="2018-02" db="EMBL/GenBank/DDBJ databases">
        <title>Genomic Encyclopedia of Archaeal and Bacterial Type Strains, Phase II (KMG-II): from individual species to whole genera.</title>
        <authorList>
            <person name="Goeker M."/>
        </authorList>
    </citation>
    <scope>NUCLEOTIDE SEQUENCE [LARGE SCALE GENOMIC DNA]</scope>
    <source>
        <strain evidence="3 4">DSM 22857</strain>
    </source>
</reference>
<dbReference type="RefSeq" id="WP_104432708.1">
    <property type="nucleotide sequence ID" value="NZ_PTJD01000006.1"/>
</dbReference>
<protein>
    <submittedName>
        <fullName evidence="3">Uncharacterized protein DUF4191</fullName>
    </submittedName>
</protein>
<keyword evidence="2" id="KW-1133">Transmembrane helix</keyword>
<feature type="compositionally biased region" description="Basic and acidic residues" evidence="1">
    <location>
        <begin position="238"/>
        <end position="252"/>
    </location>
</feature>
<dbReference type="Pfam" id="PF13829">
    <property type="entry name" value="DUF4191"/>
    <property type="match status" value="1"/>
</dbReference>
<keyword evidence="4" id="KW-1185">Reference proteome</keyword>
<evidence type="ECO:0000313" key="4">
    <source>
        <dbReference type="Proteomes" id="UP000239485"/>
    </source>
</evidence>
<dbReference type="Proteomes" id="UP000239485">
    <property type="component" value="Unassembled WGS sequence"/>
</dbReference>
<proteinExistence type="predicted"/>
<sequence length="252" mass="28252">MARTKSSPEPAPTAKPRWRRGRGSSPAPGRRQGRLKQIRAVYRMTVKADPATRWWLLLAFGLPLVLSIVIGILSGHWIYFPLLGLMIGLLAATFVLSQRAQKAAFRQIEGQPGATGATLSTLRRGWNFEQEPVAMNPRTRDMVFRAVGRPGVVLVGEGPAPRVRRLVEDERRKVNRLVPNVEVHTIYAGDGEDQVPLRKLPRTLTRLRPKLTKQEVEHVTKRLRAMGAVKPPIPKGIDPMRARPDRKATRGR</sequence>
<keyword evidence="2" id="KW-0812">Transmembrane</keyword>
<gene>
    <name evidence="3" type="ORF">CLV92_106158</name>
</gene>
<feature type="region of interest" description="Disordered" evidence="1">
    <location>
        <begin position="1"/>
        <end position="33"/>
    </location>
</feature>